<name>A0AA94HM70_9MICO</name>
<dbReference type="EMBL" id="FOZN01000002">
    <property type="protein sequence ID" value="SFS09798.1"/>
    <property type="molecule type" value="Genomic_DNA"/>
</dbReference>
<feature type="domain" description="Aminoglycoside phosphotransferase" evidence="1">
    <location>
        <begin position="159"/>
        <end position="363"/>
    </location>
</feature>
<dbReference type="Gene3D" id="3.90.1200.10">
    <property type="match status" value="1"/>
</dbReference>
<dbReference type="Pfam" id="PF01636">
    <property type="entry name" value="APH"/>
    <property type="match status" value="1"/>
</dbReference>
<comment type="caution">
    <text evidence="2">The sequence shown here is derived from an EMBL/GenBank/DDBJ whole genome shotgun (WGS) entry which is preliminary data.</text>
</comment>
<accession>A0AA94HM70</accession>
<reference evidence="2 3" key="1">
    <citation type="submission" date="2016-10" db="EMBL/GenBank/DDBJ databases">
        <authorList>
            <person name="Varghese N."/>
            <person name="Submissions S."/>
        </authorList>
    </citation>
    <scope>NUCLEOTIDE SEQUENCE [LARGE SCALE GENOMIC DNA]</scope>
    <source>
        <strain evidence="2 3">IAM 15147</strain>
    </source>
</reference>
<dbReference type="InterPro" id="IPR002575">
    <property type="entry name" value="Aminoglycoside_PTrfase"/>
</dbReference>
<dbReference type="RefSeq" id="WP_092917058.1">
    <property type="nucleotide sequence ID" value="NZ_FOZN01000002.1"/>
</dbReference>
<evidence type="ECO:0000259" key="1">
    <source>
        <dbReference type="Pfam" id="PF01636"/>
    </source>
</evidence>
<dbReference type="AlphaFoldDB" id="A0AA94HM70"/>
<dbReference type="SUPFAM" id="SSF56112">
    <property type="entry name" value="Protein kinase-like (PK-like)"/>
    <property type="match status" value="1"/>
</dbReference>
<protein>
    <submittedName>
        <fullName evidence="2">Phosphotransferase enzyme family protein</fullName>
    </submittedName>
</protein>
<proteinExistence type="predicted"/>
<evidence type="ECO:0000313" key="2">
    <source>
        <dbReference type="EMBL" id="SFS09798.1"/>
    </source>
</evidence>
<evidence type="ECO:0000313" key="3">
    <source>
        <dbReference type="Proteomes" id="UP000198506"/>
    </source>
</evidence>
<dbReference type="InterPro" id="IPR011009">
    <property type="entry name" value="Kinase-like_dom_sf"/>
</dbReference>
<sequence>MVDRVALLQDGLVLVGDDGALPSFEAAEDLELAQALTLVGAEIPLAPTMRLPDGSRVHVVGMRDGAERADARGALVAPAALADGAVAAAIAQAVAELDPARTPAGRPDWYRPGWYEAIETWIDGALLPSGRRRTGPIEPVKAWSVSAVARVPVEGDAVWVKQPCAHFHAEARIHRAVAALVPELVPQLIATEVDRGWLLMEPMAGAEEAQHAAGAALRVAERWADAQIAAVEQVPALLAAGLPHRGLELTVTGFRALLEHSTELALLDAVELAAIRGSADRAIELVRELWHAGVPDTLAHGDLHLDNVAWDGETLRLFDWTDGCVSHPFLDIAHLTRFMGVRDEAAAFEAAYASRWREAFPEADTDRALELAPLADLVFQVVTFDEIAKATEPVSAWELGGVVAKKLRHLPAMVSTLA</sequence>
<keyword evidence="3" id="KW-1185">Reference proteome</keyword>
<dbReference type="Proteomes" id="UP000198506">
    <property type="component" value="Unassembled WGS sequence"/>
</dbReference>
<organism evidence="2 3">
    <name type="scientific">Agrococcus baldri</name>
    <dbReference type="NCBI Taxonomy" id="153730"/>
    <lineage>
        <taxon>Bacteria</taxon>
        <taxon>Bacillati</taxon>
        <taxon>Actinomycetota</taxon>
        <taxon>Actinomycetes</taxon>
        <taxon>Micrococcales</taxon>
        <taxon>Microbacteriaceae</taxon>
        <taxon>Agrococcus</taxon>
    </lineage>
</organism>
<gene>
    <name evidence="2" type="ORF">SAMN04487783_1314</name>
</gene>